<reference evidence="7" key="2">
    <citation type="submission" date="2015-06" db="EMBL/GenBank/DDBJ databases">
        <title>Salimicrobium jeotgali MJ3, isolated from Myulchi jeot, a traditional Korean fermented seafood.</title>
        <authorList>
            <person name="Kim K.H."/>
            <person name="Jeon C.O."/>
            <person name="Jin H.M."/>
        </authorList>
    </citation>
    <scope>NUCLEOTIDE SEQUENCE [LARGE SCALE GENOMIC DNA]</scope>
    <source>
        <strain evidence="7">MJ3</strain>
    </source>
</reference>
<evidence type="ECO:0000256" key="1">
    <source>
        <dbReference type="SAM" id="Coils"/>
    </source>
</evidence>
<dbReference type="STRING" id="1230341.AAV35_004510"/>
<protein>
    <recommendedName>
        <fullName evidence="3">DUF2268 domain-containing protein</fullName>
    </recommendedName>
</protein>
<dbReference type="OrthoDB" id="1437293at2"/>
<keyword evidence="6" id="KW-1185">Reference proteome</keyword>
<accession>K2H4L7</accession>
<feature type="chain" id="PRO_5039483734" description="DUF2268 domain-containing protein" evidence="2">
    <location>
        <begin position="20"/>
        <end position="329"/>
    </location>
</feature>
<dbReference type="Proteomes" id="UP000092654">
    <property type="component" value="Chromosome"/>
</dbReference>
<reference evidence="5 6" key="1">
    <citation type="journal article" date="2012" name="J. Bacteriol.">
        <title>Draft Genome Sequence of Salimicrobium sp. Strain MJ3, Isolated from Myulchi-Jeot, Korean Fermented Seafood.</title>
        <authorList>
            <person name="Lee S.H."/>
            <person name="Jung J.Y."/>
            <person name="Jeon C.O."/>
        </authorList>
    </citation>
    <scope>NUCLEOTIDE SEQUENCE [LARGE SCALE GENOMIC DNA]</scope>
    <source>
        <strain evidence="5 6">MJ3</strain>
    </source>
</reference>
<dbReference type="eggNOG" id="COG5504">
    <property type="taxonomic scope" value="Bacteria"/>
</dbReference>
<reference evidence="4" key="3">
    <citation type="submission" date="2016-11" db="EMBL/GenBank/DDBJ databases">
        <title>Salimicrobium jeotgali MJ3, isolated from Myulchi jeot, a traditional Korean fermented seafood.</title>
        <authorList>
            <person name="Kim K.H."/>
            <person name="Jeon C.O."/>
            <person name="Jin H.M."/>
        </authorList>
    </citation>
    <scope>NUCLEOTIDE SEQUENCE</scope>
    <source>
        <strain evidence="4">MJ3</strain>
    </source>
</reference>
<gene>
    <name evidence="4" type="ORF">AAV35_004510</name>
    <name evidence="5" type="ORF">MJ3_11550</name>
</gene>
<feature type="domain" description="DUF2268" evidence="3">
    <location>
        <begin position="131"/>
        <end position="319"/>
    </location>
</feature>
<dbReference type="PROSITE" id="PS51257">
    <property type="entry name" value="PROKAR_LIPOPROTEIN"/>
    <property type="match status" value="1"/>
</dbReference>
<evidence type="ECO:0000259" key="3">
    <source>
        <dbReference type="Pfam" id="PF10026"/>
    </source>
</evidence>
<dbReference type="EMBL" id="AMPQ01000027">
    <property type="protein sequence ID" value="EKE30825.1"/>
    <property type="molecule type" value="Genomic_DNA"/>
</dbReference>
<proteinExistence type="predicted"/>
<evidence type="ECO:0000256" key="2">
    <source>
        <dbReference type="SAM" id="SignalP"/>
    </source>
</evidence>
<evidence type="ECO:0000313" key="4">
    <source>
        <dbReference type="EMBL" id="AKG04116.1"/>
    </source>
</evidence>
<dbReference type="InterPro" id="IPR018728">
    <property type="entry name" value="DUF2268"/>
</dbReference>
<evidence type="ECO:0000313" key="6">
    <source>
        <dbReference type="Proteomes" id="UP000011746"/>
    </source>
</evidence>
<dbReference type="AlphaFoldDB" id="K2H4L7"/>
<dbReference type="EMBL" id="CP011361">
    <property type="protein sequence ID" value="AKG04116.1"/>
    <property type="molecule type" value="Genomic_DNA"/>
</dbReference>
<evidence type="ECO:0000313" key="7">
    <source>
        <dbReference type="Proteomes" id="UP000092654"/>
    </source>
</evidence>
<dbReference type="Proteomes" id="UP000011746">
    <property type="component" value="Unassembled WGS sequence"/>
</dbReference>
<feature type="signal peptide" evidence="2">
    <location>
        <begin position="1"/>
        <end position="19"/>
    </location>
</feature>
<dbReference type="KEGG" id="sje:AAV35_004510"/>
<sequence>MKKSTLFFLLFTFTLLSFGCDSTSEEKTGTAREENSREIEGLEFTHKDQTFTLIPLFSQTLNYTEKVRGDSSKDRETLYEEHVISPFKNIAEEKNLETSEYYEEYFEYNTNVEELEKSTEELIKQKDAIMDSVQSALEESSSKLPGTDKTIFVMPLNPTNHFPIYNLGGVTGVTLSADTGIVKLAPSYEEEQLKYTVAHEYGHLVEGEGNGGNWGSINELVISEGKADTFARKVYPSVETSWNSPLEKSEKNEVLSVLKEEGDGYNADTYYTLERGNSNRNIPAASNYKIGAVIVEDYIDSNNPSSMQEWIDLPPQQLIEKTSYEELLQ</sequence>
<keyword evidence="1" id="KW-0175">Coiled coil</keyword>
<keyword evidence="2" id="KW-0732">Signal</keyword>
<organism evidence="5 6">
    <name type="scientific">Salimicrobium jeotgali</name>
    <dbReference type="NCBI Taxonomy" id="1230341"/>
    <lineage>
        <taxon>Bacteria</taxon>
        <taxon>Bacillati</taxon>
        <taxon>Bacillota</taxon>
        <taxon>Bacilli</taxon>
        <taxon>Bacillales</taxon>
        <taxon>Bacillaceae</taxon>
        <taxon>Salimicrobium</taxon>
    </lineage>
</organism>
<evidence type="ECO:0000313" key="5">
    <source>
        <dbReference type="EMBL" id="EKE30825.1"/>
    </source>
</evidence>
<name>K2H4L7_9BACI</name>
<feature type="coiled-coil region" evidence="1">
    <location>
        <begin position="105"/>
        <end position="132"/>
    </location>
</feature>
<dbReference type="RefSeq" id="WP_008591797.1">
    <property type="nucleotide sequence ID" value="NZ_AMPQ01000027.1"/>
</dbReference>
<dbReference type="Pfam" id="PF10026">
    <property type="entry name" value="DUF2268"/>
    <property type="match status" value="1"/>
</dbReference>